<name>A0A0A9C805_ARUDO</name>
<protein>
    <submittedName>
        <fullName evidence="2">Uncharacterized protein</fullName>
    </submittedName>
</protein>
<feature type="coiled-coil region" evidence="1">
    <location>
        <begin position="28"/>
        <end position="62"/>
    </location>
</feature>
<reference evidence="2" key="1">
    <citation type="submission" date="2014-09" db="EMBL/GenBank/DDBJ databases">
        <authorList>
            <person name="Magalhaes I.L.F."/>
            <person name="Oliveira U."/>
            <person name="Santos F.R."/>
            <person name="Vidigal T.H.D.A."/>
            <person name="Brescovit A.D."/>
            <person name="Santos A.J."/>
        </authorList>
    </citation>
    <scope>NUCLEOTIDE SEQUENCE</scope>
    <source>
        <tissue evidence="2">Shoot tissue taken approximately 20 cm above the soil surface</tissue>
    </source>
</reference>
<proteinExistence type="predicted"/>
<dbReference type="EMBL" id="GBRH01226209">
    <property type="protein sequence ID" value="JAD71686.1"/>
    <property type="molecule type" value="Transcribed_RNA"/>
</dbReference>
<accession>A0A0A9C805</accession>
<evidence type="ECO:0000256" key="1">
    <source>
        <dbReference type="SAM" id="Coils"/>
    </source>
</evidence>
<evidence type="ECO:0000313" key="2">
    <source>
        <dbReference type="EMBL" id="JAD71686.1"/>
    </source>
</evidence>
<dbReference type="AlphaFoldDB" id="A0A0A9C805"/>
<reference evidence="2" key="2">
    <citation type="journal article" date="2015" name="Data Brief">
        <title>Shoot transcriptome of the giant reed, Arundo donax.</title>
        <authorList>
            <person name="Barrero R.A."/>
            <person name="Guerrero F.D."/>
            <person name="Moolhuijzen P."/>
            <person name="Goolsby J.A."/>
            <person name="Tidwell J."/>
            <person name="Bellgard S.E."/>
            <person name="Bellgard M.I."/>
        </authorList>
    </citation>
    <scope>NUCLEOTIDE SEQUENCE</scope>
    <source>
        <tissue evidence="2">Shoot tissue taken approximately 20 cm above the soil surface</tissue>
    </source>
</reference>
<organism evidence="2">
    <name type="scientific">Arundo donax</name>
    <name type="common">Giant reed</name>
    <name type="synonym">Donax arundinaceus</name>
    <dbReference type="NCBI Taxonomy" id="35708"/>
    <lineage>
        <taxon>Eukaryota</taxon>
        <taxon>Viridiplantae</taxon>
        <taxon>Streptophyta</taxon>
        <taxon>Embryophyta</taxon>
        <taxon>Tracheophyta</taxon>
        <taxon>Spermatophyta</taxon>
        <taxon>Magnoliopsida</taxon>
        <taxon>Liliopsida</taxon>
        <taxon>Poales</taxon>
        <taxon>Poaceae</taxon>
        <taxon>PACMAD clade</taxon>
        <taxon>Arundinoideae</taxon>
        <taxon>Arundineae</taxon>
        <taxon>Arundo</taxon>
    </lineage>
</organism>
<sequence>MTEVDELQILRYKATEDETLYQKSIMEKVRVKMALKSYQQTLDEVKRQLASTERESIDVEALVKVEMDNMSKEIERSRGSLLNINFKKE</sequence>
<keyword evidence="1" id="KW-0175">Coiled coil</keyword>